<dbReference type="PROSITE" id="PS51846">
    <property type="entry name" value="CNNM"/>
    <property type="match status" value="1"/>
</dbReference>
<evidence type="ECO:0000256" key="4">
    <source>
        <dbReference type="ARBA" id="ARBA00022989"/>
    </source>
</evidence>
<proteinExistence type="predicted"/>
<dbReference type="AlphaFoldDB" id="A0AA49GH41"/>
<keyword evidence="13" id="KW-1185">Reference proteome</keyword>
<dbReference type="PANTHER" id="PTHR22777">
    <property type="entry name" value="HEMOLYSIN-RELATED"/>
    <property type="match status" value="1"/>
</dbReference>
<evidence type="ECO:0000256" key="8">
    <source>
        <dbReference type="PROSITE-ProRule" id="PRU01193"/>
    </source>
</evidence>
<dbReference type="RefSeq" id="WP_308357873.1">
    <property type="nucleotide sequence ID" value="NZ_CP129970.2"/>
</dbReference>
<feature type="transmembrane region" description="Helical" evidence="9">
    <location>
        <begin position="88"/>
        <end position="108"/>
    </location>
</feature>
<accession>A0AA49GH41</accession>
<dbReference type="Proteomes" id="UP001244443">
    <property type="component" value="Chromosome"/>
</dbReference>
<comment type="subcellular location">
    <subcellularLocation>
        <location evidence="1">Membrane</location>
        <topology evidence="1">Multi-pass membrane protein</topology>
    </subcellularLocation>
</comment>
<dbReference type="InterPro" id="IPR044751">
    <property type="entry name" value="Ion_transp-like_CBS"/>
</dbReference>
<dbReference type="GO" id="GO:0005886">
    <property type="term" value="C:plasma membrane"/>
    <property type="evidence" value="ECO:0007669"/>
    <property type="project" value="TreeGrafter"/>
</dbReference>
<evidence type="ECO:0000256" key="6">
    <source>
        <dbReference type="ARBA" id="ARBA00023136"/>
    </source>
</evidence>
<sequence>MLIFILSTFVAVFVSFLCSMAEAVLLSLDKVKIETDKQKGMRYAEIMHKLKSNIDRPISAILILNTIAHTGGATIAGSAFDKIYGDKYIWVFSIIFTVVILFGTEIIPKVIGVNKSNAISKKMALPLKFIIKVLHPLIVVTQAFTRLLVGNKKKSTPYSLDDIRTITKMAKMEKVIDTNQENIIINTSTLKKRPVREIMLPAEEIIYFRENISFDQYYQLAAEHKHTRYPISRTNSIEDVYGYINFKEIALNEKEESRLTEFIRPIIFIDENTPIINLLKSMNENRFHISFVKSNDSVVGMITLENLVETIVGDIEDEFD</sequence>
<dbReference type="SUPFAM" id="SSF54631">
    <property type="entry name" value="CBS-domain pair"/>
    <property type="match status" value="1"/>
</dbReference>
<dbReference type="EMBL" id="CP129970">
    <property type="protein sequence ID" value="WKK86802.2"/>
    <property type="molecule type" value="Genomic_DNA"/>
</dbReference>
<dbReference type="Pfam" id="PF00571">
    <property type="entry name" value="CBS"/>
    <property type="match status" value="1"/>
</dbReference>
<evidence type="ECO:0000259" key="11">
    <source>
        <dbReference type="PROSITE" id="PS51846"/>
    </source>
</evidence>
<dbReference type="PANTHER" id="PTHR22777:SF4">
    <property type="entry name" value="UPF0053 PROTEIN SLL1254"/>
    <property type="match status" value="1"/>
</dbReference>
<evidence type="ECO:0000256" key="2">
    <source>
        <dbReference type="ARBA" id="ARBA00022692"/>
    </source>
</evidence>
<dbReference type="InterPro" id="IPR000644">
    <property type="entry name" value="CBS_dom"/>
</dbReference>
<keyword evidence="6 8" id="KW-0472">Membrane</keyword>
<evidence type="ECO:0000256" key="1">
    <source>
        <dbReference type="ARBA" id="ARBA00004141"/>
    </source>
</evidence>
<dbReference type="InterPro" id="IPR046342">
    <property type="entry name" value="CBS_dom_sf"/>
</dbReference>
<reference evidence="12" key="1">
    <citation type="submission" date="2023-08" db="EMBL/GenBank/DDBJ databases">
        <title>Comparative genomics and taxonomic characterization of three novel marine species of genus Marivirga.</title>
        <authorList>
            <person name="Muhammad N."/>
            <person name="Kim S.-G."/>
        </authorList>
    </citation>
    <scope>NUCLEOTIDE SEQUENCE [LARGE SCALE GENOMIC DNA]</scope>
    <source>
        <strain evidence="12">ABR2-2</strain>
    </source>
</reference>
<evidence type="ECO:0000256" key="7">
    <source>
        <dbReference type="PROSITE-ProRule" id="PRU00703"/>
    </source>
</evidence>
<dbReference type="InterPro" id="IPR002550">
    <property type="entry name" value="CNNM"/>
</dbReference>
<evidence type="ECO:0000256" key="5">
    <source>
        <dbReference type="ARBA" id="ARBA00023122"/>
    </source>
</evidence>
<dbReference type="Pfam" id="PF01595">
    <property type="entry name" value="CNNM"/>
    <property type="match status" value="1"/>
</dbReference>
<organism evidence="12 13">
    <name type="scientific">Marivirga arenosa</name>
    <dbReference type="NCBI Taxonomy" id="3059076"/>
    <lineage>
        <taxon>Bacteria</taxon>
        <taxon>Pseudomonadati</taxon>
        <taxon>Bacteroidota</taxon>
        <taxon>Cytophagia</taxon>
        <taxon>Cytophagales</taxon>
        <taxon>Marivirgaceae</taxon>
        <taxon>Marivirga</taxon>
    </lineage>
</organism>
<dbReference type="CDD" id="cd04590">
    <property type="entry name" value="CBS_pair_CorC_HlyC_assoc"/>
    <property type="match status" value="1"/>
</dbReference>
<name>A0AA49GH41_9BACT</name>
<evidence type="ECO:0000256" key="9">
    <source>
        <dbReference type="SAM" id="Phobius"/>
    </source>
</evidence>
<keyword evidence="3" id="KW-0677">Repeat</keyword>
<keyword evidence="5 7" id="KW-0129">CBS domain</keyword>
<gene>
    <name evidence="12" type="ORF">QYS48_07900</name>
</gene>
<keyword evidence="2 8" id="KW-0812">Transmembrane</keyword>
<feature type="transmembrane region" description="Helical" evidence="9">
    <location>
        <begin position="129"/>
        <end position="149"/>
    </location>
</feature>
<evidence type="ECO:0000259" key="10">
    <source>
        <dbReference type="PROSITE" id="PS51371"/>
    </source>
</evidence>
<dbReference type="Gene3D" id="3.10.580.10">
    <property type="entry name" value="CBS-domain"/>
    <property type="match status" value="1"/>
</dbReference>
<feature type="domain" description="CBS" evidence="10">
    <location>
        <begin position="262"/>
        <end position="318"/>
    </location>
</feature>
<evidence type="ECO:0000313" key="13">
    <source>
        <dbReference type="Proteomes" id="UP001244443"/>
    </source>
</evidence>
<evidence type="ECO:0000313" key="12">
    <source>
        <dbReference type="EMBL" id="WKK86802.2"/>
    </source>
</evidence>
<keyword evidence="4 8" id="KW-1133">Transmembrane helix</keyword>
<feature type="domain" description="CNNM transmembrane" evidence="11">
    <location>
        <begin position="1"/>
        <end position="182"/>
    </location>
</feature>
<dbReference type="PROSITE" id="PS51371">
    <property type="entry name" value="CBS"/>
    <property type="match status" value="1"/>
</dbReference>
<protein>
    <submittedName>
        <fullName evidence="12">CNNM domain-containing protein</fullName>
    </submittedName>
</protein>
<evidence type="ECO:0000256" key="3">
    <source>
        <dbReference type="ARBA" id="ARBA00022737"/>
    </source>
</evidence>